<keyword evidence="1" id="KW-0812">Transmembrane</keyword>
<dbReference type="InterPro" id="IPR003839">
    <property type="entry name" value="7TM_GPCR_serpentine_rcpt_Sru"/>
</dbReference>
<evidence type="ECO:0000313" key="2">
    <source>
        <dbReference type="EMBL" id="KAF1754019.1"/>
    </source>
</evidence>
<feature type="transmembrane region" description="Helical" evidence="1">
    <location>
        <begin position="61"/>
        <end position="83"/>
    </location>
</feature>
<dbReference type="GeneID" id="9805045"/>
<dbReference type="CTD" id="9805045"/>
<keyword evidence="1" id="KW-1133">Transmembrane helix</keyword>
<dbReference type="EMBL" id="WUAV01000005">
    <property type="protein sequence ID" value="KAF1754019.1"/>
    <property type="molecule type" value="Genomic_DNA"/>
</dbReference>
<comment type="caution">
    <text evidence="2">The sequence shown here is derived from an EMBL/GenBank/DDBJ whole genome shotgun (WGS) entry which is preliminary data.</text>
</comment>
<dbReference type="KEGG" id="crq:GCK72_020577"/>
<name>A0A6A5GHV2_CAERE</name>
<gene>
    <name evidence="2" type="ORF">GCK72_020577</name>
</gene>
<proteinExistence type="predicted"/>
<dbReference type="PANTHER" id="PTHR47516">
    <property type="entry name" value="SERPENTINE RECEPTOR, CLASS U-RELATED"/>
    <property type="match status" value="1"/>
</dbReference>
<reference evidence="2 3" key="1">
    <citation type="submission" date="2019-12" db="EMBL/GenBank/DDBJ databases">
        <title>Chromosome-level assembly of the Caenorhabditis remanei genome.</title>
        <authorList>
            <person name="Teterina A.A."/>
            <person name="Willis J.H."/>
            <person name="Phillips P.C."/>
        </authorList>
    </citation>
    <scope>NUCLEOTIDE SEQUENCE [LARGE SCALE GENOMIC DNA]</scope>
    <source>
        <strain evidence="2 3">PX506</strain>
        <tissue evidence="2">Whole organism</tissue>
    </source>
</reference>
<feature type="transmembrane region" description="Helical" evidence="1">
    <location>
        <begin position="20"/>
        <end position="41"/>
    </location>
</feature>
<dbReference type="Proteomes" id="UP000483820">
    <property type="component" value="Chromosome V"/>
</dbReference>
<organism evidence="2 3">
    <name type="scientific">Caenorhabditis remanei</name>
    <name type="common">Caenorhabditis vulgaris</name>
    <dbReference type="NCBI Taxonomy" id="31234"/>
    <lineage>
        <taxon>Eukaryota</taxon>
        <taxon>Metazoa</taxon>
        <taxon>Ecdysozoa</taxon>
        <taxon>Nematoda</taxon>
        <taxon>Chromadorea</taxon>
        <taxon>Rhabditida</taxon>
        <taxon>Rhabditina</taxon>
        <taxon>Rhabditomorpha</taxon>
        <taxon>Rhabditoidea</taxon>
        <taxon>Rhabditidae</taxon>
        <taxon>Peloderinae</taxon>
        <taxon>Caenorhabditis</taxon>
    </lineage>
</organism>
<dbReference type="AlphaFoldDB" id="A0A6A5GHV2"/>
<accession>A0A6A5GHV2</accession>
<evidence type="ECO:0000256" key="1">
    <source>
        <dbReference type="SAM" id="Phobius"/>
    </source>
</evidence>
<keyword evidence="1" id="KW-0472">Membrane</keyword>
<feature type="transmembrane region" description="Helical" evidence="1">
    <location>
        <begin position="146"/>
        <end position="171"/>
    </location>
</feature>
<dbReference type="Pfam" id="PF10322">
    <property type="entry name" value="7TM_GPCR_Sru"/>
    <property type="match status" value="2"/>
</dbReference>
<feature type="transmembrane region" description="Helical" evidence="1">
    <location>
        <begin position="104"/>
        <end position="123"/>
    </location>
</feature>
<protein>
    <submittedName>
        <fullName evidence="2">Uncharacterized protein</fullName>
    </submittedName>
</protein>
<evidence type="ECO:0000313" key="3">
    <source>
        <dbReference type="Proteomes" id="UP000483820"/>
    </source>
</evidence>
<sequence>MMACFLKTRTQDASKDIHPYVFKSFLCMQLSNHIAVIFDYIVCRVPSTSLVTSYFSSHLQIFADFIFSAIVTICIVVMTSMMLMKMRNLKLIDQNSKLKSKAETTLKITMCVILIPSMIIFAVRDLLQPNTTKYCLQITGFSATKYASYIILIRPILLDCRVNIVSCYFYMSHPYFKRKETPKSVHLTPWRTN</sequence>
<dbReference type="RefSeq" id="XP_053582574.1">
    <property type="nucleotide sequence ID" value="XM_053733661.1"/>
</dbReference>